<sequence>MTTTPTPHALTFIKGSKRYDEASSSTTQQLPYELAKSDFNEVLSSKNLTFLFGSGCSSHIDPKKGEQGIPTMGPLAQGILADGKAEVAEKYGLTAEVRNSLLGDLGIDLSDDDYAWNLERLMEVMFGFQFALAKTKKDALIQAKVSLDTAIEAIKRYVFDSCKDGQSQESAEVVLDFYQTFYRKLSQRSRSLPRPTIATTNYDLFNEIAMDRTSIPYINGFLGSVEKRFNPASFRYTIAQRLDMTSQRWTSLDNLVYFLKLHGSLNWHSTDTGLFPVEERSLGESEGGKAMLIYPTPAKQNASFAAPYSDMFREFQTKVVQEQSVLVTVGYSFGDEHVNNIIYQALTIPTFRLVILAKPATDDEASNKQLKTLQDLGDPRIWVIGTEDSASEWKAHYFRDFVEDIMPTGELDPAEDAISKILELIGEGKKEKKENEDGGQ</sequence>
<reference evidence="2" key="1">
    <citation type="journal article" date="2019" name="Int. J. Syst. Evol. Microbiol.">
        <title>The Global Catalogue of Microorganisms (GCM) 10K type strain sequencing project: providing services to taxonomists for standard genome sequencing and annotation.</title>
        <authorList>
            <consortium name="The Broad Institute Genomics Platform"/>
            <consortium name="The Broad Institute Genome Sequencing Center for Infectious Disease"/>
            <person name="Wu L."/>
            <person name="Ma J."/>
        </authorList>
    </citation>
    <scope>NUCLEOTIDE SEQUENCE [LARGE SCALE GENOMIC DNA]</scope>
    <source>
        <strain evidence="2">CCUG 50213</strain>
    </source>
</reference>
<accession>A0ABW3TIA8</accession>
<comment type="caution">
    <text evidence="1">The sequence shown here is derived from an EMBL/GenBank/DDBJ whole genome shotgun (WGS) entry which is preliminary data.</text>
</comment>
<proteinExistence type="predicted"/>
<name>A0ABW3TIA8_9MICO</name>
<dbReference type="Pfam" id="PF13289">
    <property type="entry name" value="SIR2_2"/>
    <property type="match status" value="1"/>
</dbReference>
<dbReference type="RefSeq" id="WP_343958682.1">
    <property type="nucleotide sequence ID" value="NZ_BAAAKZ010000003.1"/>
</dbReference>
<dbReference type="Proteomes" id="UP001597181">
    <property type="component" value="Unassembled WGS sequence"/>
</dbReference>
<evidence type="ECO:0000313" key="1">
    <source>
        <dbReference type="EMBL" id="MFD1200461.1"/>
    </source>
</evidence>
<organism evidence="1 2">
    <name type="scientific">Leucobacter albus</name>
    <dbReference type="NCBI Taxonomy" id="272210"/>
    <lineage>
        <taxon>Bacteria</taxon>
        <taxon>Bacillati</taxon>
        <taxon>Actinomycetota</taxon>
        <taxon>Actinomycetes</taxon>
        <taxon>Micrococcales</taxon>
        <taxon>Microbacteriaceae</taxon>
        <taxon>Leucobacter</taxon>
    </lineage>
</organism>
<protein>
    <submittedName>
        <fullName evidence="1">SIR2 family protein</fullName>
    </submittedName>
</protein>
<keyword evidence="2" id="KW-1185">Reference proteome</keyword>
<dbReference type="EMBL" id="JBHTLY010000001">
    <property type="protein sequence ID" value="MFD1200461.1"/>
    <property type="molecule type" value="Genomic_DNA"/>
</dbReference>
<evidence type="ECO:0000313" key="2">
    <source>
        <dbReference type="Proteomes" id="UP001597181"/>
    </source>
</evidence>
<gene>
    <name evidence="1" type="ORF">ACFQ3U_00945</name>
</gene>